<evidence type="ECO:0000313" key="3">
    <source>
        <dbReference type="Proteomes" id="UP000654075"/>
    </source>
</evidence>
<dbReference type="AlphaFoldDB" id="A0A813HPQ6"/>
<dbReference type="EMBL" id="CAJNNV010032242">
    <property type="protein sequence ID" value="CAE8639399.1"/>
    <property type="molecule type" value="Genomic_DNA"/>
</dbReference>
<keyword evidence="3" id="KW-1185">Reference proteome</keyword>
<name>A0A813HPQ6_POLGL</name>
<feature type="non-terminal residue" evidence="2">
    <location>
        <position position="126"/>
    </location>
</feature>
<proteinExistence type="predicted"/>
<reference evidence="2" key="1">
    <citation type="submission" date="2021-02" db="EMBL/GenBank/DDBJ databases">
        <authorList>
            <person name="Dougan E. K."/>
            <person name="Rhodes N."/>
            <person name="Thang M."/>
            <person name="Chan C."/>
        </authorList>
    </citation>
    <scope>NUCLEOTIDE SEQUENCE</scope>
</reference>
<feature type="compositionally biased region" description="Basic and acidic residues" evidence="1">
    <location>
        <begin position="55"/>
        <end position="65"/>
    </location>
</feature>
<organism evidence="2 3">
    <name type="scientific">Polarella glacialis</name>
    <name type="common">Dinoflagellate</name>
    <dbReference type="NCBI Taxonomy" id="89957"/>
    <lineage>
        <taxon>Eukaryota</taxon>
        <taxon>Sar</taxon>
        <taxon>Alveolata</taxon>
        <taxon>Dinophyceae</taxon>
        <taxon>Suessiales</taxon>
        <taxon>Suessiaceae</taxon>
        <taxon>Polarella</taxon>
    </lineage>
</organism>
<feature type="region of interest" description="Disordered" evidence="1">
    <location>
        <begin position="30"/>
        <end position="65"/>
    </location>
</feature>
<evidence type="ECO:0000313" key="2">
    <source>
        <dbReference type="EMBL" id="CAE8639399.1"/>
    </source>
</evidence>
<dbReference type="Proteomes" id="UP000654075">
    <property type="component" value="Unassembled WGS sequence"/>
</dbReference>
<evidence type="ECO:0000256" key="1">
    <source>
        <dbReference type="SAM" id="MobiDB-lite"/>
    </source>
</evidence>
<accession>A0A813HPQ6</accession>
<feature type="non-terminal residue" evidence="2">
    <location>
        <position position="1"/>
    </location>
</feature>
<comment type="caution">
    <text evidence="2">The sequence shown here is derived from an EMBL/GenBank/DDBJ whole genome shotgun (WGS) entry which is preliminary data.</text>
</comment>
<gene>
    <name evidence="2" type="ORF">PGLA1383_LOCUS54443</name>
</gene>
<sequence>RECPKATSGTSIGSNYVSFGYGAYILDELPPPLVDDDSDSEGPPPLVSDTESEDERPPRDNHEMMDDTVDEFVSVLMARFPAQRPTQPYLPTTPGFGVTDSGCGYTMVGRETFLNYEEHLRSARHL</sequence>
<protein>
    <submittedName>
        <fullName evidence="2">Uncharacterized protein</fullName>
    </submittedName>
</protein>